<dbReference type="OMA" id="ITAQAWY"/>
<dbReference type="EMBL" id="RCHS01003794">
    <property type="protein sequence ID" value="RMX39642.1"/>
    <property type="molecule type" value="Genomic_DNA"/>
</dbReference>
<protein>
    <submittedName>
        <fullName evidence="2">Uncharacterized protein</fullName>
    </submittedName>
</protein>
<feature type="signal peptide" evidence="1">
    <location>
        <begin position="1"/>
        <end position="22"/>
    </location>
</feature>
<accession>A0A3M6TE32</accession>
<dbReference type="Proteomes" id="UP000275408">
    <property type="component" value="Unassembled WGS sequence"/>
</dbReference>
<comment type="caution">
    <text evidence="2">The sequence shown here is derived from an EMBL/GenBank/DDBJ whole genome shotgun (WGS) entry which is preliminary data.</text>
</comment>
<gene>
    <name evidence="2" type="ORF">pdam_00004016</name>
</gene>
<evidence type="ECO:0000313" key="2">
    <source>
        <dbReference type="EMBL" id="RMX39642.1"/>
    </source>
</evidence>
<reference evidence="2 3" key="1">
    <citation type="journal article" date="2018" name="Sci. Rep.">
        <title>Comparative analysis of the Pocillopora damicornis genome highlights role of immune system in coral evolution.</title>
        <authorList>
            <person name="Cunning R."/>
            <person name="Bay R.A."/>
            <person name="Gillette P."/>
            <person name="Baker A.C."/>
            <person name="Traylor-Knowles N."/>
        </authorList>
    </citation>
    <scope>NUCLEOTIDE SEQUENCE [LARGE SCALE GENOMIC DNA]</scope>
    <source>
        <strain evidence="2">RSMAS</strain>
        <tissue evidence="2">Whole animal</tissue>
    </source>
</reference>
<proteinExistence type="predicted"/>
<keyword evidence="3" id="KW-1185">Reference proteome</keyword>
<evidence type="ECO:0000256" key="1">
    <source>
        <dbReference type="SAM" id="SignalP"/>
    </source>
</evidence>
<feature type="chain" id="PRO_5017976480" evidence="1">
    <location>
        <begin position="23"/>
        <end position="219"/>
    </location>
</feature>
<dbReference type="AlphaFoldDB" id="A0A3M6TE32"/>
<dbReference type="OrthoDB" id="5951882at2759"/>
<evidence type="ECO:0000313" key="3">
    <source>
        <dbReference type="Proteomes" id="UP000275408"/>
    </source>
</evidence>
<name>A0A3M6TE32_POCDA</name>
<keyword evidence="1" id="KW-0732">Signal</keyword>
<sequence length="219" mass="24411">MRTSRLLVMLIAAGCCAILCNGSQSCGLLHQNVTKGIDRVLVTERHSFGADFRNFCLSYEKEKWLSLTKGAVCFGGTGNEYASLVVPIEGFLMSVKLTHVSGLSSCKRNSPQYNSNWGCSRNHPEHGRSPFNVVVTTAPRNDILFPTHFFLQHNKGSYWYDKPQVDPHSPEIILTDASNPIYVAMGQELRVWFGEDLLKSGVKKKGGKVCITAQAWYKH</sequence>
<dbReference type="PROSITE" id="PS51257">
    <property type="entry name" value="PROKAR_LIPOPROTEIN"/>
    <property type="match status" value="1"/>
</dbReference>
<organism evidence="2 3">
    <name type="scientific">Pocillopora damicornis</name>
    <name type="common">Cauliflower coral</name>
    <name type="synonym">Millepora damicornis</name>
    <dbReference type="NCBI Taxonomy" id="46731"/>
    <lineage>
        <taxon>Eukaryota</taxon>
        <taxon>Metazoa</taxon>
        <taxon>Cnidaria</taxon>
        <taxon>Anthozoa</taxon>
        <taxon>Hexacorallia</taxon>
        <taxon>Scleractinia</taxon>
        <taxon>Astrocoeniina</taxon>
        <taxon>Pocilloporidae</taxon>
        <taxon>Pocillopora</taxon>
    </lineage>
</organism>